<dbReference type="PROSITE" id="PS50949">
    <property type="entry name" value="HTH_GNTR"/>
    <property type="match status" value="1"/>
</dbReference>
<keyword evidence="6" id="KW-1185">Reference proteome</keyword>
<dbReference type="Pfam" id="PF00392">
    <property type="entry name" value="GntR"/>
    <property type="match status" value="1"/>
</dbReference>
<evidence type="ECO:0000313" key="5">
    <source>
        <dbReference type="EMBL" id="CAG4882296.1"/>
    </source>
</evidence>
<dbReference type="AlphaFoldDB" id="A0A916J2X9"/>
<dbReference type="GO" id="GO:0003677">
    <property type="term" value="F:DNA binding"/>
    <property type="evidence" value="ECO:0007669"/>
    <property type="project" value="UniProtKB-KW"/>
</dbReference>
<dbReference type="EMBL" id="CAJQUM010000001">
    <property type="protein sequence ID" value="CAG4882296.1"/>
    <property type="molecule type" value="Genomic_DNA"/>
</dbReference>
<dbReference type="PANTHER" id="PTHR43537:SF49">
    <property type="entry name" value="TRANSCRIPTIONAL REGULATORY PROTEIN"/>
    <property type="match status" value="1"/>
</dbReference>
<keyword evidence="1" id="KW-0805">Transcription regulation</keyword>
<evidence type="ECO:0000259" key="4">
    <source>
        <dbReference type="PROSITE" id="PS50949"/>
    </source>
</evidence>
<dbReference type="SUPFAM" id="SSF48008">
    <property type="entry name" value="GntR ligand-binding domain-like"/>
    <property type="match status" value="1"/>
</dbReference>
<proteinExistence type="predicted"/>
<dbReference type="SMART" id="SM00345">
    <property type="entry name" value="HTH_GNTR"/>
    <property type="match status" value="1"/>
</dbReference>
<comment type="caution">
    <text evidence="5">The sequence shown here is derived from an EMBL/GenBank/DDBJ whole genome shotgun (WGS) entry which is preliminary data.</text>
</comment>
<organism evidence="5 6">
    <name type="scientific">Georgfuchsia toluolica</name>
    <dbReference type="NCBI Taxonomy" id="424218"/>
    <lineage>
        <taxon>Bacteria</taxon>
        <taxon>Pseudomonadati</taxon>
        <taxon>Pseudomonadota</taxon>
        <taxon>Betaproteobacteria</taxon>
        <taxon>Nitrosomonadales</taxon>
        <taxon>Sterolibacteriaceae</taxon>
        <taxon>Georgfuchsia</taxon>
    </lineage>
</organism>
<dbReference type="SMART" id="SM00895">
    <property type="entry name" value="FCD"/>
    <property type="match status" value="1"/>
</dbReference>
<protein>
    <submittedName>
        <fullName evidence="5">Transcriptional regulator</fullName>
    </submittedName>
</protein>
<dbReference type="Proteomes" id="UP000742786">
    <property type="component" value="Unassembled WGS sequence"/>
</dbReference>
<name>A0A916J2X9_9PROT</name>
<dbReference type="InterPro" id="IPR011711">
    <property type="entry name" value="GntR_C"/>
</dbReference>
<dbReference type="InterPro" id="IPR008920">
    <property type="entry name" value="TF_FadR/GntR_C"/>
</dbReference>
<evidence type="ECO:0000256" key="2">
    <source>
        <dbReference type="ARBA" id="ARBA00023125"/>
    </source>
</evidence>
<dbReference type="GO" id="GO:0003700">
    <property type="term" value="F:DNA-binding transcription factor activity"/>
    <property type="evidence" value="ECO:0007669"/>
    <property type="project" value="InterPro"/>
</dbReference>
<dbReference type="PANTHER" id="PTHR43537">
    <property type="entry name" value="TRANSCRIPTIONAL REGULATOR, GNTR FAMILY"/>
    <property type="match status" value="1"/>
</dbReference>
<dbReference type="SUPFAM" id="SSF46785">
    <property type="entry name" value="Winged helix' DNA-binding domain"/>
    <property type="match status" value="1"/>
</dbReference>
<keyword evidence="2" id="KW-0238">DNA-binding</keyword>
<keyword evidence="3" id="KW-0804">Transcription</keyword>
<evidence type="ECO:0000256" key="3">
    <source>
        <dbReference type="ARBA" id="ARBA00023163"/>
    </source>
</evidence>
<dbReference type="InterPro" id="IPR036390">
    <property type="entry name" value="WH_DNA-bd_sf"/>
</dbReference>
<evidence type="ECO:0000313" key="6">
    <source>
        <dbReference type="Proteomes" id="UP000742786"/>
    </source>
</evidence>
<gene>
    <name evidence="5" type="primary">gntR</name>
    <name evidence="5" type="ORF">GTOL_10178</name>
</gene>
<sequence>MQKTKTRKPNLAFTIRDAIQAEIERGELPPGAPLEERALAAKFSVSRTPVREAIQQLAAQNLVRMTPRQGVTVSRMSVPQLRDMLELLGELEALCAKLAARRHSEDLHIALETALQRGRDAARAAATLPSGSIDDYSEANMQFHEAIHAGSRNELLIQHVRPLRRLIRRYNVNIRIMRTPAQMEKSIHDHEQILQAIMAGDESLAFRLMFEHVPVGGNGFSEFLSALPASFFEDSATS</sequence>
<dbReference type="InterPro" id="IPR000524">
    <property type="entry name" value="Tscrpt_reg_HTH_GntR"/>
</dbReference>
<dbReference type="Pfam" id="PF07729">
    <property type="entry name" value="FCD"/>
    <property type="match status" value="1"/>
</dbReference>
<dbReference type="Gene3D" id="1.10.10.10">
    <property type="entry name" value="Winged helix-like DNA-binding domain superfamily/Winged helix DNA-binding domain"/>
    <property type="match status" value="1"/>
</dbReference>
<reference evidence="5" key="1">
    <citation type="submission" date="2021-04" db="EMBL/GenBank/DDBJ databases">
        <authorList>
            <person name="Hornung B."/>
        </authorList>
    </citation>
    <scope>NUCLEOTIDE SEQUENCE</scope>
    <source>
        <strain evidence="5">G5G6</strain>
    </source>
</reference>
<dbReference type="PRINTS" id="PR00035">
    <property type="entry name" value="HTHGNTR"/>
</dbReference>
<dbReference type="CDD" id="cd07377">
    <property type="entry name" value="WHTH_GntR"/>
    <property type="match status" value="1"/>
</dbReference>
<feature type="domain" description="HTH gntR-type" evidence="4">
    <location>
        <begin position="9"/>
        <end position="76"/>
    </location>
</feature>
<evidence type="ECO:0000256" key="1">
    <source>
        <dbReference type="ARBA" id="ARBA00023015"/>
    </source>
</evidence>
<accession>A0A916J2X9</accession>
<dbReference type="Gene3D" id="1.20.120.530">
    <property type="entry name" value="GntR ligand-binding domain-like"/>
    <property type="match status" value="1"/>
</dbReference>
<dbReference type="InterPro" id="IPR036388">
    <property type="entry name" value="WH-like_DNA-bd_sf"/>
</dbReference>
<dbReference type="RefSeq" id="WP_220634383.1">
    <property type="nucleotide sequence ID" value="NZ_CAJQUM010000001.1"/>
</dbReference>